<name>E0IDW0_9BACL</name>
<dbReference type="PANTHER" id="PTHR39178">
    <property type="entry name" value="HYPOTHETICAL RIBOSOME-ASSOCIATED PROTEIN"/>
    <property type="match status" value="1"/>
</dbReference>
<keyword evidence="2" id="KW-0645">Protease</keyword>
<evidence type="ECO:0000313" key="8">
    <source>
        <dbReference type="Proteomes" id="UP000005387"/>
    </source>
</evidence>
<dbReference type="Gene3D" id="3.30.70.1490">
    <property type="entry name" value="Cysteine protease Prp"/>
    <property type="match status" value="1"/>
</dbReference>
<dbReference type="eggNOG" id="COG2868">
    <property type="taxonomic scope" value="Bacteria"/>
</dbReference>
<dbReference type="InterPro" id="IPR036764">
    <property type="entry name" value="Peptidase_Prp_sf"/>
</dbReference>
<dbReference type="EMBL" id="AEDD01000011">
    <property type="protein sequence ID" value="EFM09314.1"/>
    <property type="molecule type" value="Genomic_DNA"/>
</dbReference>
<accession>E0IDW0</accession>
<organism evidence="7 8">
    <name type="scientific">Paenibacillus curdlanolyticus YK9</name>
    <dbReference type="NCBI Taxonomy" id="717606"/>
    <lineage>
        <taxon>Bacteria</taxon>
        <taxon>Bacillati</taxon>
        <taxon>Bacillota</taxon>
        <taxon>Bacilli</taxon>
        <taxon>Bacillales</taxon>
        <taxon>Paenibacillaceae</taxon>
        <taxon>Paenibacillus</taxon>
    </lineage>
</organism>
<evidence type="ECO:0000256" key="4">
    <source>
        <dbReference type="ARBA" id="ARBA00022807"/>
    </source>
</evidence>
<dbReference type="SUPFAM" id="SSF118010">
    <property type="entry name" value="TM1457-like"/>
    <property type="match status" value="1"/>
</dbReference>
<keyword evidence="1" id="KW-0690">Ribosome biogenesis</keyword>
<dbReference type="CDD" id="cd16332">
    <property type="entry name" value="Prp-like"/>
    <property type="match status" value="1"/>
</dbReference>
<dbReference type="OrthoDB" id="48998at2"/>
<comment type="similarity">
    <text evidence="5">Belongs to the Prp family.</text>
</comment>
<evidence type="ECO:0000313" key="7">
    <source>
        <dbReference type="EMBL" id="EFM09314.1"/>
    </source>
</evidence>
<dbReference type="InterPro" id="IPR007422">
    <property type="entry name" value="Peptidase_Prp"/>
</dbReference>
<dbReference type="PANTHER" id="PTHR39178:SF1">
    <property type="entry name" value="RIBOSOMAL-PROCESSING CYSTEINE PROTEASE PRP"/>
    <property type="match status" value="1"/>
</dbReference>
<proteinExistence type="inferred from homology"/>
<reference evidence="7 8" key="1">
    <citation type="submission" date="2010-07" db="EMBL/GenBank/DDBJ databases">
        <title>The draft genome of Paenibacillus curdlanolyticus YK9.</title>
        <authorList>
            <consortium name="US DOE Joint Genome Institute (JGI-PGF)"/>
            <person name="Lucas S."/>
            <person name="Copeland A."/>
            <person name="Lapidus A."/>
            <person name="Cheng J.-F."/>
            <person name="Bruce D."/>
            <person name="Goodwin L."/>
            <person name="Pitluck S."/>
            <person name="Land M.L."/>
            <person name="Hauser L."/>
            <person name="Chang Y.-J."/>
            <person name="Jeffries C."/>
            <person name="Anderson I.J."/>
            <person name="Johnson E."/>
            <person name="Loganathan U."/>
            <person name="Mulhopadhyay B."/>
            <person name="Kyrpides N."/>
            <person name="Woyke T.J."/>
        </authorList>
    </citation>
    <scope>NUCLEOTIDE SEQUENCE [LARGE SCALE GENOMIC DNA]</scope>
    <source>
        <strain evidence="7 8">YK9</strain>
    </source>
</reference>
<evidence type="ECO:0000256" key="1">
    <source>
        <dbReference type="ARBA" id="ARBA00022517"/>
    </source>
</evidence>
<dbReference type="AlphaFoldDB" id="E0IDW0"/>
<dbReference type="GO" id="GO:0008234">
    <property type="term" value="F:cysteine-type peptidase activity"/>
    <property type="evidence" value="ECO:0007669"/>
    <property type="project" value="UniProtKB-KW"/>
</dbReference>
<keyword evidence="4" id="KW-0788">Thiol protease</keyword>
<sequence>MITVTFVRSAANRRIVSFAVSGHADYAKRGRDIVCAGVSAVTVGTVNAIEAVAGVALPASMRDGWVQSDIPTQADPSVDERVQLLLEGMAVMIDTIQQSYGKYVAIQEQLVE</sequence>
<evidence type="ECO:0000256" key="3">
    <source>
        <dbReference type="ARBA" id="ARBA00022801"/>
    </source>
</evidence>
<dbReference type="Pfam" id="PF04327">
    <property type="entry name" value="Peptidase_Prp"/>
    <property type="match status" value="1"/>
</dbReference>
<evidence type="ECO:0000256" key="2">
    <source>
        <dbReference type="ARBA" id="ARBA00022670"/>
    </source>
</evidence>
<evidence type="ECO:0000256" key="5">
    <source>
        <dbReference type="ARBA" id="ARBA00044503"/>
    </source>
</evidence>
<dbReference type="Proteomes" id="UP000005387">
    <property type="component" value="Unassembled WGS sequence"/>
</dbReference>
<dbReference type="GO" id="GO:0042254">
    <property type="term" value="P:ribosome biogenesis"/>
    <property type="evidence" value="ECO:0007669"/>
    <property type="project" value="UniProtKB-KW"/>
</dbReference>
<keyword evidence="8" id="KW-1185">Reference proteome</keyword>
<evidence type="ECO:0000256" key="6">
    <source>
        <dbReference type="ARBA" id="ARBA00044538"/>
    </source>
</evidence>
<gene>
    <name evidence="7" type="ORF">PaecuDRAFT_3851</name>
</gene>
<dbReference type="RefSeq" id="WP_006039837.1">
    <property type="nucleotide sequence ID" value="NZ_AEDD01000011.1"/>
</dbReference>
<keyword evidence="3" id="KW-0378">Hydrolase</keyword>
<dbReference type="GO" id="GO:0006508">
    <property type="term" value="P:proteolysis"/>
    <property type="evidence" value="ECO:0007669"/>
    <property type="project" value="UniProtKB-KW"/>
</dbReference>
<dbReference type="STRING" id="717606.PaecuDRAFT_3851"/>
<protein>
    <recommendedName>
        <fullName evidence="6">Ribosomal processing cysteine protease Prp</fullName>
    </recommendedName>
</protein>